<sequence>MRTSLALLSALCLPVLAQAEGEVYRVVIDGHIQAIASLRLNEGMYHGQIYYDASGADGLELAGTAGKDGFEWKESLWTRADNDSKPTGTFSGKLAADGKTGTGTWKSADGKKTLPLALTRLAHIETLVSPDSNIWVDFPKFDDPRYAKLNGLLAGEAQQNLAQNLKSVQDVRTELQSAPGGSAAQDRLSATTSCDVESVLPNTVSLLCTAYEYSGGAHGNTGLDARDYVIGEGGAVRPLKLWDVLQKSPAHINKLSGLIVTELKRQKASSVVDGGIKDFTKELDKDELSFSILPVGLAFHFSPYAVASYAEGHFRAVIPHRALAGLYRQDGPLASRNAKP</sequence>
<evidence type="ECO:0000313" key="3">
    <source>
        <dbReference type="EMBL" id="SMF95067.1"/>
    </source>
</evidence>
<dbReference type="RefSeq" id="WP_085212984.1">
    <property type="nucleotide sequence ID" value="NZ_FXAM01000001.1"/>
</dbReference>
<feature type="chain" id="PRO_5013006477" description="DUF3298 domain-containing protein" evidence="1">
    <location>
        <begin position="20"/>
        <end position="340"/>
    </location>
</feature>
<dbReference type="OrthoDB" id="5637at2"/>
<feature type="domain" description="DUF3298" evidence="2">
    <location>
        <begin position="244"/>
        <end position="319"/>
    </location>
</feature>
<keyword evidence="4" id="KW-1185">Reference proteome</keyword>
<reference evidence="3 4" key="1">
    <citation type="submission" date="2016-12" db="EMBL/GenBank/DDBJ databases">
        <authorList>
            <person name="Song W.-J."/>
            <person name="Kurnit D.M."/>
        </authorList>
    </citation>
    <scope>NUCLEOTIDE SEQUENCE [LARGE SCALE GENOMIC DNA]</scope>
    <source>
        <strain evidence="3 4">175</strain>
    </source>
</reference>
<dbReference type="Pfam" id="PF11738">
    <property type="entry name" value="DUF3298"/>
    <property type="match status" value="1"/>
</dbReference>
<organism evidence="3 4">
    <name type="scientific">Methylomagnum ishizawai</name>
    <dbReference type="NCBI Taxonomy" id="1760988"/>
    <lineage>
        <taxon>Bacteria</taxon>
        <taxon>Pseudomonadati</taxon>
        <taxon>Pseudomonadota</taxon>
        <taxon>Gammaproteobacteria</taxon>
        <taxon>Methylococcales</taxon>
        <taxon>Methylococcaceae</taxon>
        <taxon>Methylomagnum</taxon>
    </lineage>
</organism>
<evidence type="ECO:0000313" key="4">
    <source>
        <dbReference type="Proteomes" id="UP000192923"/>
    </source>
</evidence>
<protein>
    <recommendedName>
        <fullName evidence="2">DUF3298 domain-containing protein</fullName>
    </recommendedName>
</protein>
<feature type="signal peptide" evidence="1">
    <location>
        <begin position="1"/>
        <end position="19"/>
    </location>
</feature>
<dbReference type="STRING" id="1760988.SAMN02949497_2411"/>
<dbReference type="Gene3D" id="3.90.640.20">
    <property type="entry name" value="Heat-shock cognate protein, ATPase"/>
    <property type="match status" value="1"/>
</dbReference>
<dbReference type="Proteomes" id="UP000192923">
    <property type="component" value="Unassembled WGS sequence"/>
</dbReference>
<dbReference type="InterPro" id="IPR021729">
    <property type="entry name" value="DUF3298"/>
</dbReference>
<name>A0A1Y6CXJ0_9GAMM</name>
<accession>A0A1Y6CXJ0</accession>
<proteinExistence type="predicted"/>
<evidence type="ECO:0000256" key="1">
    <source>
        <dbReference type="SAM" id="SignalP"/>
    </source>
</evidence>
<gene>
    <name evidence="3" type="ORF">SAMN02949497_2411</name>
</gene>
<dbReference type="EMBL" id="FXAM01000001">
    <property type="protein sequence ID" value="SMF95067.1"/>
    <property type="molecule type" value="Genomic_DNA"/>
</dbReference>
<keyword evidence="1" id="KW-0732">Signal</keyword>
<dbReference type="Gene3D" id="3.30.565.40">
    <property type="entry name" value="Fervidobacterium nodosum Rt17-B1 like"/>
    <property type="match status" value="1"/>
</dbReference>
<dbReference type="AlphaFoldDB" id="A0A1Y6CXJ0"/>
<dbReference type="InterPro" id="IPR037126">
    <property type="entry name" value="PdaC/RsiV-like_sf"/>
</dbReference>
<evidence type="ECO:0000259" key="2">
    <source>
        <dbReference type="Pfam" id="PF11738"/>
    </source>
</evidence>